<evidence type="ECO:0000256" key="2">
    <source>
        <dbReference type="ARBA" id="ARBA00022692"/>
    </source>
</evidence>
<dbReference type="SUPFAM" id="SSF52540">
    <property type="entry name" value="P-loop containing nucleoside triphosphate hydrolases"/>
    <property type="match status" value="1"/>
</dbReference>
<dbReference type="InterPro" id="IPR027417">
    <property type="entry name" value="P-loop_NTPase"/>
</dbReference>
<accession>A0A1H1S603</accession>
<dbReference type="GO" id="GO:0005524">
    <property type="term" value="F:ATP binding"/>
    <property type="evidence" value="ECO:0007669"/>
    <property type="project" value="UniProtKB-KW"/>
</dbReference>
<dbReference type="PANTHER" id="PTHR24221">
    <property type="entry name" value="ATP-BINDING CASSETTE SUB-FAMILY B"/>
    <property type="match status" value="1"/>
</dbReference>
<feature type="domain" description="ABC transporter" evidence="6">
    <location>
        <begin position="410"/>
        <end position="547"/>
    </location>
</feature>
<dbReference type="RefSeq" id="WP_091523476.1">
    <property type="nucleotide sequence ID" value="NZ_LT629772.1"/>
</dbReference>
<feature type="transmembrane region" description="Helical" evidence="5">
    <location>
        <begin position="135"/>
        <end position="153"/>
    </location>
</feature>
<evidence type="ECO:0000259" key="6">
    <source>
        <dbReference type="Pfam" id="PF00005"/>
    </source>
</evidence>
<dbReference type="PANTHER" id="PTHR24221:SF646">
    <property type="entry name" value="HAEMOLYSIN SECRETION ATP-BINDING PROTEIN"/>
    <property type="match status" value="1"/>
</dbReference>
<feature type="transmembrane region" description="Helical" evidence="5">
    <location>
        <begin position="12"/>
        <end position="36"/>
    </location>
</feature>
<dbReference type="GO" id="GO:0005886">
    <property type="term" value="C:plasma membrane"/>
    <property type="evidence" value="ECO:0007669"/>
    <property type="project" value="UniProtKB-SubCell"/>
</dbReference>
<dbReference type="AlphaFoldDB" id="A0A1H1S603"/>
<evidence type="ECO:0000256" key="1">
    <source>
        <dbReference type="ARBA" id="ARBA00004651"/>
    </source>
</evidence>
<evidence type="ECO:0000313" key="8">
    <source>
        <dbReference type="Proteomes" id="UP000199103"/>
    </source>
</evidence>
<dbReference type="OrthoDB" id="9806127at2"/>
<dbReference type="InterPro" id="IPR039421">
    <property type="entry name" value="Type_1_exporter"/>
</dbReference>
<keyword evidence="3 5" id="KW-1133">Transmembrane helix</keyword>
<evidence type="ECO:0000256" key="3">
    <source>
        <dbReference type="ARBA" id="ARBA00022989"/>
    </source>
</evidence>
<dbReference type="Proteomes" id="UP000199103">
    <property type="component" value="Chromosome I"/>
</dbReference>
<dbReference type="STRING" id="630515.SAMN04489812_1896"/>
<evidence type="ECO:0000313" key="7">
    <source>
        <dbReference type="EMBL" id="SDS43417.1"/>
    </source>
</evidence>
<keyword evidence="7" id="KW-0067">ATP-binding</keyword>
<dbReference type="Gene3D" id="3.40.50.300">
    <property type="entry name" value="P-loop containing nucleotide triphosphate hydrolases"/>
    <property type="match status" value="1"/>
</dbReference>
<comment type="subcellular location">
    <subcellularLocation>
        <location evidence="1">Cell membrane</location>
        <topology evidence="1">Multi-pass membrane protein</topology>
    </subcellularLocation>
</comment>
<gene>
    <name evidence="7" type="ORF">SAMN04489812_1896</name>
</gene>
<proteinExistence type="predicted"/>
<keyword evidence="8" id="KW-1185">Reference proteome</keyword>
<dbReference type="EMBL" id="LT629772">
    <property type="protein sequence ID" value="SDS43417.1"/>
    <property type="molecule type" value="Genomic_DNA"/>
</dbReference>
<dbReference type="PROSITE" id="PS00211">
    <property type="entry name" value="ABC_TRANSPORTER_1"/>
    <property type="match status" value="1"/>
</dbReference>
<dbReference type="Gene3D" id="1.20.1560.10">
    <property type="entry name" value="ABC transporter type 1, transmembrane domain"/>
    <property type="match status" value="1"/>
</dbReference>
<keyword evidence="7" id="KW-0547">Nucleotide-binding</keyword>
<feature type="transmembrane region" description="Helical" evidence="5">
    <location>
        <begin position="248"/>
        <end position="267"/>
    </location>
</feature>
<feature type="transmembrane region" description="Helical" evidence="5">
    <location>
        <begin position="273"/>
        <end position="293"/>
    </location>
</feature>
<evidence type="ECO:0000256" key="5">
    <source>
        <dbReference type="SAM" id="Phobius"/>
    </source>
</evidence>
<organism evidence="7 8">
    <name type="scientific">Microlunatus soli</name>
    <dbReference type="NCBI Taxonomy" id="630515"/>
    <lineage>
        <taxon>Bacteria</taxon>
        <taxon>Bacillati</taxon>
        <taxon>Actinomycetota</taxon>
        <taxon>Actinomycetes</taxon>
        <taxon>Propionibacteriales</taxon>
        <taxon>Propionibacteriaceae</taxon>
        <taxon>Microlunatus</taxon>
    </lineage>
</organism>
<dbReference type="SUPFAM" id="SSF90123">
    <property type="entry name" value="ABC transporter transmembrane region"/>
    <property type="match status" value="1"/>
</dbReference>
<evidence type="ECO:0000256" key="4">
    <source>
        <dbReference type="ARBA" id="ARBA00023136"/>
    </source>
</evidence>
<dbReference type="GO" id="GO:0034040">
    <property type="term" value="F:ATPase-coupled lipid transmembrane transporter activity"/>
    <property type="evidence" value="ECO:0007669"/>
    <property type="project" value="TreeGrafter"/>
</dbReference>
<keyword evidence="4 5" id="KW-0472">Membrane</keyword>
<name>A0A1H1S603_9ACTN</name>
<dbReference type="InterPro" id="IPR017871">
    <property type="entry name" value="ABC_transporter-like_CS"/>
</dbReference>
<dbReference type="InterPro" id="IPR003439">
    <property type="entry name" value="ABC_transporter-like_ATP-bd"/>
</dbReference>
<keyword evidence="2 5" id="KW-0812">Transmembrane</keyword>
<dbReference type="GO" id="GO:0016887">
    <property type="term" value="F:ATP hydrolysis activity"/>
    <property type="evidence" value="ECO:0007669"/>
    <property type="project" value="InterPro"/>
</dbReference>
<dbReference type="InterPro" id="IPR036640">
    <property type="entry name" value="ABC1_TM_sf"/>
</dbReference>
<dbReference type="Pfam" id="PF00005">
    <property type="entry name" value="ABC_tran"/>
    <property type="match status" value="1"/>
</dbReference>
<sequence>MLRLLRFAFSVSRSATLIVLSLAVGAGLASTMLAYLVGLVVGEAQELAGPRSAGRFVALVAVMLLLFVVNSVLPVLWMTAVVSLEMQVDRTVGLGLGRALLAPYRVDHLDDPAVQDAYGRCWQDAPVEIRLGPTFAAQVLQGLIGLITAAILIGSLFAWWVPIPLAVSTALTAWYLVRAAGGEAARWDDTTQSQRRADYAFDLALGGAPKEIRVYGLSSWLINRYLQARREATEPVWRRRWSVLVRDLIVLFPHVVVFSMMIVYATVQAFDGRLSLAAAVSVISAMLAMAVGFDPWLLGQARRAWGGLQSFERLPELIAAKPGSVDESPTARHQKRTLAALPTLNGQPHHPRDGALPACTSGAARYGARPRIRAKPDVGGRRMDLSQAPREVIRFEDVSFRYPGTDRDVLRHLDLDIRANEATALVGVNGAGKSTLAKLLAACYRPSQGRITVDGIDLATLEAESLGVWQQRLAVIMQDLLQLPLSMRENVTLATRGSPLPAGRTAGLAELAETLPDGWETPLDKAFPGGVDLSGGQWQRVALGRALHAVASGRACWCSTNRQRRWTSAPRLPSSTATWR</sequence>
<protein>
    <submittedName>
        <fullName evidence="7">ATP-binding cassette, subfamily C</fullName>
    </submittedName>
</protein>
<feature type="transmembrane region" description="Helical" evidence="5">
    <location>
        <begin position="56"/>
        <end position="77"/>
    </location>
</feature>
<reference evidence="7 8" key="1">
    <citation type="submission" date="2016-10" db="EMBL/GenBank/DDBJ databases">
        <authorList>
            <person name="de Groot N.N."/>
        </authorList>
    </citation>
    <scope>NUCLEOTIDE SEQUENCE [LARGE SCALE GENOMIC DNA]</scope>
    <source>
        <strain evidence="7 8">DSM 21800</strain>
    </source>
</reference>